<name>A0AAQ4DW08_AMBAM</name>
<sequence length="165" mass="19022">MNVEGHEDTHYRKCESASFLSFVPQAFDAAFALLFFRSAVYGGLQRQVHKWCVSKEQNKFTTTTETARTQDQNRRGNTREFFYPRPVFALYSSSLNNLSRRHSLRCDKFLNTGKPGWVVVMALLKKEKIVTSTFLRPRSADKFLNKPLPAIARTEALVSRILEIQ</sequence>
<gene>
    <name evidence="1" type="ORF">V5799_006570</name>
</gene>
<comment type="caution">
    <text evidence="1">The sequence shown here is derived from an EMBL/GenBank/DDBJ whole genome shotgun (WGS) entry which is preliminary data.</text>
</comment>
<reference evidence="1 2" key="1">
    <citation type="journal article" date="2023" name="Arcadia Sci">
        <title>De novo assembly of a long-read Amblyomma americanum tick genome.</title>
        <authorList>
            <person name="Chou S."/>
            <person name="Poskanzer K.E."/>
            <person name="Rollins M."/>
            <person name="Thuy-Boun P.S."/>
        </authorList>
    </citation>
    <scope>NUCLEOTIDE SEQUENCE [LARGE SCALE GENOMIC DNA]</scope>
    <source>
        <strain evidence="1">F_SG_1</strain>
        <tissue evidence="1">Salivary glands</tissue>
    </source>
</reference>
<protein>
    <submittedName>
        <fullName evidence="1">Uncharacterized protein</fullName>
    </submittedName>
</protein>
<dbReference type="EMBL" id="JARKHS020026153">
    <property type="protein sequence ID" value="KAK8766648.1"/>
    <property type="molecule type" value="Genomic_DNA"/>
</dbReference>
<accession>A0AAQ4DW08</accession>
<evidence type="ECO:0000313" key="2">
    <source>
        <dbReference type="Proteomes" id="UP001321473"/>
    </source>
</evidence>
<proteinExistence type="predicted"/>
<dbReference type="AlphaFoldDB" id="A0AAQ4DW08"/>
<dbReference type="Proteomes" id="UP001321473">
    <property type="component" value="Unassembled WGS sequence"/>
</dbReference>
<evidence type="ECO:0000313" key="1">
    <source>
        <dbReference type="EMBL" id="KAK8766648.1"/>
    </source>
</evidence>
<organism evidence="1 2">
    <name type="scientific">Amblyomma americanum</name>
    <name type="common">Lone star tick</name>
    <dbReference type="NCBI Taxonomy" id="6943"/>
    <lineage>
        <taxon>Eukaryota</taxon>
        <taxon>Metazoa</taxon>
        <taxon>Ecdysozoa</taxon>
        <taxon>Arthropoda</taxon>
        <taxon>Chelicerata</taxon>
        <taxon>Arachnida</taxon>
        <taxon>Acari</taxon>
        <taxon>Parasitiformes</taxon>
        <taxon>Ixodida</taxon>
        <taxon>Ixodoidea</taxon>
        <taxon>Ixodidae</taxon>
        <taxon>Amblyomminae</taxon>
        <taxon>Amblyomma</taxon>
    </lineage>
</organism>
<keyword evidence="2" id="KW-1185">Reference proteome</keyword>